<reference evidence="3" key="1">
    <citation type="submission" date="2021-03" db="EMBL/GenBank/DDBJ databases">
        <authorList>
            <person name="Tagirdzhanova G."/>
        </authorList>
    </citation>
    <scope>NUCLEOTIDE SEQUENCE</scope>
</reference>
<feature type="coiled-coil region" evidence="1">
    <location>
        <begin position="137"/>
        <end position="215"/>
    </location>
</feature>
<feature type="region of interest" description="Disordered" evidence="2">
    <location>
        <begin position="54"/>
        <end position="136"/>
    </location>
</feature>
<protein>
    <submittedName>
        <fullName evidence="3">Uncharacterized protein</fullName>
    </submittedName>
</protein>
<feature type="compositionally biased region" description="Basic residues" evidence="2">
    <location>
        <begin position="105"/>
        <end position="124"/>
    </location>
</feature>
<dbReference type="OrthoDB" id="6133115at2759"/>
<feature type="region of interest" description="Disordered" evidence="2">
    <location>
        <begin position="329"/>
        <end position="348"/>
    </location>
</feature>
<sequence>MNYPEDFFPIAPVIINQRPHRNRPRLASEHHVRQQLYYQDANGLLVPAINSGAGVRRSNSHTGPKTAPIIINNTQRDDHSLERRSRRRSFDHDYSSDESDERAHRHERHPRSRSRGRHASRHKHESPPPSPAHDPHLERRMQRLEELEHKEQEEAARQRFEEQRIIDEAKKAKQAKELEALKQLAIEEHNAKVLEEQLKKKQKEEEEEKAFNERMRLTLIKAGYSEDSIEKTLKGKEEKKHKDKKIMDLTRPTYIKVHRKHLSPDTLDLYDLPWEWDDRDLNYIVIKRWIPEHDQDILFEHTRSLREGRRLTNATVEIKKERDKLLMVRKRSPSRRRSTSRGYVITRS</sequence>
<gene>
    <name evidence="3" type="ORF">HETSPECPRED_010141</name>
</gene>
<evidence type="ECO:0000256" key="2">
    <source>
        <dbReference type="SAM" id="MobiDB-lite"/>
    </source>
</evidence>
<keyword evidence="4" id="KW-1185">Reference proteome</keyword>
<feature type="compositionally biased region" description="Basic residues" evidence="2">
    <location>
        <begin position="329"/>
        <end position="339"/>
    </location>
</feature>
<keyword evidence="1" id="KW-0175">Coiled coil</keyword>
<evidence type="ECO:0000313" key="3">
    <source>
        <dbReference type="EMBL" id="CAF9910668.1"/>
    </source>
</evidence>
<dbReference type="EMBL" id="CAJPDS010000009">
    <property type="protein sequence ID" value="CAF9910668.1"/>
    <property type="molecule type" value="Genomic_DNA"/>
</dbReference>
<dbReference type="Proteomes" id="UP000664521">
    <property type="component" value="Unassembled WGS sequence"/>
</dbReference>
<organism evidence="3 4">
    <name type="scientific">Heterodermia speciosa</name>
    <dbReference type="NCBI Taxonomy" id="116794"/>
    <lineage>
        <taxon>Eukaryota</taxon>
        <taxon>Fungi</taxon>
        <taxon>Dikarya</taxon>
        <taxon>Ascomycota</taxon>
        <taxon>Pezizomycotina</taxon>
        <taxon>Lecanoromycetes</taxon>
        <taxon>OSLEUM clade</taxon>
        <taxon>Lecanoromycetidae</taxon>
        <taxon>Caliciales</taxon>
        <taxon>Physciaceae</taxon>
        <taxon>Heterodermia</taxon>
    </lineage>
</organism>
<proteinExistence type="predicted"/>
<evidence type="ECO:0000313" key="4">
    <source>
        <dbReference type="Proteomes" id="UP000664521"/>
    </source>
</evidence>
<dbReference type="AlphaFoldDB" id="A0A8H3ES71"/>
<accession>A0A8H3ES71</accession>
<feature type="compositionally biased region" description="Basic and acidic residues" evidence="2">
    <location>
        <begin position="75"/>
        <end position="95"/>
    </location>
</feature>
<evidence type="ECO:0000256" key="1">
    <source>
        <dbReference type="SAM" id="Coils"/>
    </source>
</evidence>
<comment type="caution">
    <text evidence="3">The sequence shown here is derived from an EMBL/GenBank/DDBJ whole genome shotgun (WGS) entry which is preliminary data.</text>
</comment>
<name>A0A8H3ES71_9LECA</name>